<protein>
    <recommendedName>
        <fullName evidence="1">DUF7870 domain-containing protein</fullName>
    </recommendedName>
</protein>
<accession>A0A2H5Q1R0</accession>
<dbReference type="EMBL" id="BDQV01000187">
    <property type="protein sequence ID" value="GAY58577.1"/>
    <property type="molecule type" value="Genomic_DNA"/>
</dbReference>
<dbReference type="Proteomes" id="UP000236630">
    <property type="component" value="Unassembled WGS sequence"/>
</dbReference>
<gene>
    <name evidence="2" type="ORF">CUMW_188060</name>
</gene>
<organism evidence="2 3">
    <name type="scientific">Citrus unshiu</name>
    <name type="common">Satsuma mandarin</name>
    <name type="synonym">Citrus nobilis var. unshiu</name>
    <dbReference type="NCBI Taxonomy" id="55188"/>
    <lineage>
        <taxon>Eukaryota</taxon>
        <taxon>Viridiplantae</taxon>
        <taxon>Streptophyta</taxon>
        <taxon>Embryophyta</taxon>
        <taxon>Tracheophyta</taxon>
        <taxon>Spermatophyta</taxon>
        <taxon>Magnoliopsida</taxon>
        <taxon>eudicotyledons</taxon>
        <taxon>Gunneridae</taxon>
        <taxon>Pentapetalae</taxon>
        <taxon>rosids</taxon>
        <taxon>malvids</taxon>
        <taxon>Sapindales</taxon>
        <taxon>Rutaceae</taxon>
        <taxon>Aurantioideae</taxon>
        <taxon>Citrus</taxon>
    </lineage>
</organism>
<evidence type="ECO:0000259" key="1">
    <source>
        <dbReference type="Pfam" id="PF25276"/>
    </source>
</evidence>
<reference evidence="2 3" key="1">
    <citation type="journal article" date="2017" name="Front. Genet.">
        <title>Draft sequencing of the heterozygous diploid genome of Satsuma (Citrus unshiu Marc.) using a hybrid assembly approach.</title>
        <authorList>
            <person name="Shimizu T."/>
            <person name="Tanizawa Y."/>
            <person name="Mochizuki T."/>
            <person name="Nagasaki H."/>
            <person name="Yoshioka T."/>
            <person name="Toyoda A."/>
            <person name="Fujiyama A."/>
            <person name="Kaminuma E."/>
            <person name="Nakamura Y."/>
        </authorList>
    </citation>
    <scope>NUCLEOTIDE SEQUENCE [LARGE SCALE GENOMIC DNA]</scope>
    <source>
        <strain evidence="3">cv. Miyagawa wase</strain>
    </source>
</reference>
<dbReference type="PANTHER" id="PTHR33597:SF21">
    <property type="entry name" value="METHYLTRANSFERASE TYPE 11 DOMAIN-CONTAINING PROTEIN"/>
    <property type="match status" value="1"/>
</dbReference>
<dbReference type="AlphaFoldDB" id="A0A2H5Q1R0"/>
<keyword evidence="3" id="KW-1185">Reference proteome</keyword>
<dbReference type="STRING" id="55188.A0A2H5Q1R0"/>
<name>A0A2H5Q1R0_CITUN</name>
<dbReference type="Pfam" id="PF25276">
    <property type="entry name" value="DUF7870"/>
    <property type="match status" value="1"/>
</dbReference>
<dbReference type="PANTHER" id="PTHR33597">
    <property type="entry name" value="OS02G0760400 PROTEIN"/>
    <property type="match status" value="1"/>
</dbReference>
<sequence>MVFVDVSLAEEKGGIMDWFHHSYLLDQDFEMYSLELKNVKKEYVVKKVESEVAEEMIEKKAVCLVDEMFLECNNQWQDEGKKKNDKSQRAYLECMTLYERLGDEGVPVHQW</sequence>
<evidence type="ECO:0000313" key="2">
    <source>
        <dbReference type="EMBL" id="GAY58577.1"/>
    </source>
</evidence>
<proteinExistence type="predicted"/>
<feature type="domain" description="DUF7870" evidence="1">
    <location>
        <begin position="37"/>
        <end position="111"/>
    </location>
</feature>
<dbReference type="InterPro" id="IPR057192">
    <property type="entry name" value="DUF7870"/>
</dbReference>
<evidence type="ECO:0000313" key="3">
    <source>
        <dbReference type="Proteomes" id="UP000236630"/>
    </source>
</evidence>
<comment type="caution">
    <text evidence="2">The sequence shown here is derived from an EMBL/GenBank/DDBJ whole genome shotgun (WGS) entry which is preliminary data.</text>
</comment>